<organism evidence="12 13">
    <name type="scientific">Methanothrix harundinacea (strain 6Ac)</name>
    <name type="common">Methanosaeta harundinacea</name>
    <dbReference type="NCBI Taxonomy" id="1110509"/>
    <lineage>
        <taxon>Archaea</taxon>
        <taxon>Methanobacteriati</taxon>
        <taxon>Methanobacteriota</taxon>
        <taxon>Stenosarchaea group</taxon>
        <taxon>Methanomicrobia</taxon>
        <taxon>Methanotrichales</taxon>
        <taxon>Methanotrichaceae</taxon>
        <taxon>Methanothrix</taxon>
    </lineage>
</organism>
<dbReference type="GO" id="GO:0033214">
    <property type="term" value="P:siderophore-iron import into cell"/>
    <property type="evidence" value="ECO:0007669"/>
    <property type="project" value="TreeGrafter"/>
</dbReference>
<evidence type="ECO:0000256" key="8">
    <source>
        <dbReference type="ARBA" id="ARBA00053891"/>
    </source>
</evidence>
<dbReference type="SUPFAM" id="SSF81345">
    <property type="entry name" value="ABC transporter involved in vitamin B12 uptake, BtuC"/>
    <property type="match status" value="1"/>
</dbReference>
<evidence type="ECO:0000256" key="2">
    <source>
        <dbReference type="ARBA" id="ARBA00007935"/>
    </source>
</evidence>
<dbReference type="Pfam" id="PF01032">
    <property type="entry name" value="FecCD"/>
    <property type="match status" value="1"/>
</dbReference>
<keyword evidence="7 11" id="KW-0472">Membrane</keyword>
<evidence type="ECO:0000256" key="10">
    <source>
        <dbReference type="ARBA" id="ARBA00071366"/>
    </source>
</evidence>
<evidence type="ECO:0000313" key="12">
    <source>
        <dbReference type="EMBL" id="AET64402.1"/>
    </source>
</evidence>
<dbReference type="CDD" id="cd06550">
    <property type="entry name" value="TM_ABC_iron-siderophores_like"/>
    <property type="match status" value="1"/>
</dbReference>
<feature type="transmembrane region" description="Helical" evidence="11">
    <location>
        <begin position="23"/>
        <end position="42"/>
    </location>
</feature>
<evidence type="ECO:0000256" key="9">
    <source>
        <dbReference type="ARBA" id="ARBA00064420"/>
    </source>
</evidence>
<feature type="transmembrane region" description="Helical" evidence="11">
    <location>
        <begin position="139"/>
        <end position="155"/>
    </location>
</feature>
<evidence type="ECO:0000256" key="7">
    <source>
        <dbReference type="ARBA" id="ARBA00023136"/>
    </source>
</evidence>
<evidence type="ECO:0000256" key="11">
    <source>
        <dbReference type="SAM" id="Phobius"/>
    </source>
</evidence>
<comment type="subcellular location">
    <subcellularLocation>
        <location evidence="1">Cell membrane</location>
        <topology evidence="1">Multi-pass membrane protein</topology>
    </subcellularLocation>
</comment>
<dbReference type="OrthoDB" id="57034at2157"/>
<dbReference type="PANTHER" id="PTHR30472">
    <property type="entry name" value="FERRIC ENTEROBACTIN TRANSPORT SYSTEM PERMEASE PROTEIN"/>
    <property type="match status" value="1"/>
</dbReference>
<evidence type="ECO:0000256" key="4">
    <source>
        <dbReference type="ARBA" id="ARBA00022475"/>
    </source>
</evidence>
<feature type="transmembrane region" description="Helical" evidence="11">
    <location>
        <begin position="323"/>
        <end position="341"/>
    </location>
</feature>
<feature type="transmembrane region" description="Helical" evidence="11">
    <location>
        <begin position="111"/>
        <end position="133"/>
    </location>
</feature>
<evidence type="ECO:0000256" key="6">
    <source>
        <dbReference type="ARBA" id="ARBA00022989"/>
    </source>
</evidence>
<dbReference type="GeneID" id="12510202"/>
<sequence>MNIDYGRRKLDAVHNYSFIGKRVLVLLFLLMPIPAFLISMTIGTFPITTGEIAGVIVSRIGMDMGHPSVYETVIFQVRLPRVLLSMMVGSALSASGAAFQGIFRNPLVDPYILGLSSGAAFGAALSLGVVSWIPVQLSAFIFSLLAVAVACSMARTEGRTPVVSLVLSGVIVSAVFSSLLAIVQIAVDERALQSIVYWMMGSMNTASWSKLESSFPLALLGCLGILSLRWRLNVLALGDEEARSVGMDPERYKGIFVISAALASSSAVAVAGIIGLLGLIVPHILRMIFGPDHRTLIPLSITFGATFMVLVDDLARAALGFEVPVGIITTLIGAPFFAYLLRRTRAGGWE</sequence>
<keyword evidence="5 11" id="KW-0812">Transmembrane</keyword>
<dbReference type="GO" id="GO:0022857">
    <property type="term" value="F:transmembrane transporter activity"/>
    <property type="evidence" value="ECO:0007669"/>
    <property type="project" value="InterPro"/>
</dbReference>
<comment type="similarity">
    <text evidence="2">Belongs to the binding-protein-dependent transport system permease family. FecCD subfamily.</text>
</comment>
<dbReference type="HOGENOM" id="CLU_013016_0_2_2"/>
<dbReference type="RefSeq" id="WP_014586587.1">
    <property type="nucleotide sequence ID" value="NC_017527.1"/>
</dbReference>
<dbReference type="EMBL" id="CP003117">
    <property type="protein sequence ID" value="AET64402.1"/>
    <property type="molecule type" value="Genomic_DNA"/>
</dbReference>
<keyword evidence="3" id="KW-0813">Transport</keyword>
<feature type="transmembrane region" description="Helical" evidence="11">
    <location>
        <begin position="215"/>
        <end position="232"/>
    </location>
</feature>
<comment type="subunit">
    <text evidence="9">The complex is composed of two ATP-binding proteins (BtuD), two transmembrane proteins (BtuC) and a solute-binding protein (BtuF).</text>
</comment>
<dbReference type="Gene3D" id="1.10.3470.10">
    <property type="entry name" value="ABC transporter involved in vitamin B12 uptake, BtuC"/>
    <property type="match status" value="1"/>
</dbReference>
<dbReference type="InterPro" id="IPR000522">
    <property type="entry name" value="ABC_transptr_permease_BtuC"/>
</dbReference>
<dbReference type="Proteomes" id="UP000005877">
    <property type="component" value="Chromosome"/>
</dbReference>
<dbReference type="FunFam" id="1.10.3470.10:FF:000001">
    <property type="entry name" value="Vitamin B12 ABC transporter permease BtuC"/>
    <property type="match status" value="1"/>
</dbReference>
<gene>
    <name evidence="12" type="ordered locus">Mhar_1033</name>
</gene>
<dbReference type="KEGG" id="mhi:Mhar_1033"/>
<feature type="transmembrane region" description="Helical" evidence="11">
    <location>
        <begin position="252"/>
        <end position="281"/>
    </location>
</feature>
<dbReference type="PATRIC" id="fig|1110509.7.peg.1152"/>
<dbReference type="AlphaFoldDB" id="G7WM27"/>
<dbReference type="GO" id="GO:0005886">
    <property type="term" value="C:plasma membrane"/>
    <property type="evidence" value="ECO:0007669"/>
    <property type="project" value="UniProtKB-SubCell"/>
</dbReference>
<evidence type="ECO:0000313" key="13">
    <source>
        <dbReference type="Proteomes" id="UP000005877"/>
    </source>
</evidence>
<feature type="transmembrane region" description="Helical" evidence="11">
    <location>
        <begin position="162"/>
        <end position="185"/>
    </location>
</feature>
<protein>
    <recommendedName>
        <fullName evidence="10">Cobalamin import system permease protein BtuC</fullName>
    </recommendedName>
</protein>
<feature type="transmembrane region" description="Helical" evidence="11">
    <location>
        <begin position="82"/>
        <end position="99"/>
    </location>
</feature>
<accession>G7WM27</accession>
<evidence type="ECO:0000256" key="1">
    <source>
        <dbReference type="ARBA" id="ARBA00004651"/>
    </source>
</evidence>
<evidence type="ECO:0000256" key="3">
    <source>
        <dbReference type="ARBA" id="ARBA00022448"/>
    </source>
</evidence>
<evidence type="ECO:0000256" key="5">
    <source>
        <dbReference type="ARBA" id="ARBA00022692"/>
    </source>
</evidence>
<name>G7WM27_METH6</name>
<dbReference type="InterPro" id="IPR037294">
    <property type="entry name" value="ABC_BtuC-like"/>
</dbReference>
<reference evidence="12 13" key="1">
    <citation type="journal article" date="2012" name="PLoS ONE">
        <title>The genome characteristics and predicted function of methyl-group oxidation pathway in the obligate aceticlastic methanogens, Methanosaeta spp.</title>
        <authorList>
            <person name="Zhu J."/>
            <person name="Zheng H."/>
            <person name="Ai G."/>
            <person name="Zhang G."/>
            <person name="Liu D."/>
            <person name="Liu X."/>
            <person name="Dong X."/>
        </authorList>
    </citation>
    <scope>NUCLEOTIDE SEQUENCE [LARGE SCALE GENOMIC DNA]</scope>
    <source>
        <strain evidence="12 13">6Ac</strain>
    </source>
</reference>
<dbReference type="PANTHER" id="PTHR30472:SF70">
    <property type="entry name" value="MOLYBDATE IMPORT SYSTEM PERMEASE PROTEIN MOLB"/>
    <property type="match status" value="1"/>
</dbReference>
<comment type="function">
    <text evidence="8">Required for corrinoid utilization. Probably part of the ABC transporter complex BtuCDF involved in cobalamin (vitamin B12) import. Probably involved in the translocation of the substrate across the membrane.</text>
</comment>
<proteinExistence type="inferred from homology"/>
<keyword evidence="6 11" id="KW-1133">Transmembrane helix</keyword>
<keyword evidence="4" id="KW-1003">Cell membrane</keyword>
<keyword evidence="13" id="KW-1185">Reference proteome</keyword>
<dbReference type="STRING" id="1110509.Mhar_1033"/>